<sequence>MLGQTANLLENTSGSVVRTLADISGTVTSPVGDLLVGTAQLAGPWLAHTVIRVEGHYLTLAQGTAAVDVGFTYDGESRRFLIVRPATAYADAAVLLMLHGNGGTAENQANISYAADLVAATGNWVVLPEALNGTWNDDPGFSNGVDDVGFLAAVIDVLTHNFEVDARHIAISGLSNGAFMTERFACERSDLVSAVALVAGTLSNNLSRVCAPAQPRPILFIDGTADPIVPYDGSRLGTMSATDAYAFWETLHNCTPSAAMTTQLPDTSNDGTTVDLLRNAGCGSGKEVRLYTVNGGGHAWPGGWQYLPVPIIGTTSQDIDASNVIWSFASAYSAD</sequence>
<dbReference type="EMBL" id="JAAMOW010000010">
    <property type="protein sequence ID" value="NGY06699.1"/>
    <property type="molecule type" value="Genomic_DNA"/>
</dbReference>
<dbReference type="AlphaFoldDB" id="A0A6M2BXR5"/>
<dbReference type="PANTHER" id="PTHR43037">
    <property type="entry name" value="UNNAMED PRODUCT-RELATED"/>
    <property type="match status" value="1"/>
</dbReference>
<proteinExistence type="predicted"/>
<dbReference type="Proteomes" id="UP000472676">
    <property type="component" value="Unassembled WGS sequence"/>
</dbReference>
<accession>A0A6M2BXR5</accession>
<dbReference type="Gene3D" id="3.40.50.1820">
    <property type="entry name" value="alpha/beta hydrolase"/>
    <property type="match status" value="1"/>
</dbReference>
<dbReference type="InterPro" id="IPR050955">
    <property type="entry name" value="Plant_Biomass_Hydrol_Est"/>
</dbReference>
<evidence type="ECO:0000256" key="1">
    <source>
        <dbReference type="ARBA" id="ARBA00022729"/>
    </source>
</evidence>
<name>A0A6M2BXR5_9GAMM</name>
<dbReference type="InterPro" id="IPR029058">
    <property type="entry name" value="AB_hydrolase_fold"/>
</dbReference>
<evidence type="ECO:0008006" key="4">
    <source>
        <dbReference type="Google" id="ProtNLM"/>
    </source>
</evidence>
<keyword evidence="3" id="KW-1185">Reference proteome</keyword>
<dbReference type="PANTHER" id="PTHR43037:SF1">
    <property type="entry name" value="BLL1128 PROTEIN"/>
    <property type="match status" value="1"/>
</dbReference>
<evidence type="ECO:0000313" key="3">
    <source>
        <dbReference type="Proteomes" id="UP000472676"/>
    </source>
</evidence>
<organism evidence="2 3">
    <name type="scientific">Solimonas terrae</name>
    <dbReference type="NCBI Taxonomy" id="1396819"/>
    <lineage>
        <taxon>Bacteria</taxon>
        <taxon>Pseudomonadati</taxon>
        <taxon>Pseudomonadota</taxon>
        <taxon>Gammaproteobacteria</taxon>
        <taxon>Nevskiales</taxon>
        <taxon>Nevskiaceae</taxon>
        <taxon>Solimonas</taxon>
    </lineage>
</organism>
<protein>
    <recommendedName>
        <fullName evidence="4">Prolyl oligopeptidase family serine peptidase</fullName>
    </recommendedName>
</protein>
<gene>
    <name evidence="2" type="ORF">G7Y85_18145</name>
</gene>
<comment type="caution">
    <text evidence="2">The sequence shown here is derived from an EMBL/GenBank/DDBJ whole genome shotgun (WGS) entry which is preliminary data.</text>
</comment>
<evidence type="ECO:0000313" key="2">
    <source>
        <dbReference type="EMBL" id="NGY06699.1"/>
    </source>
</evidence>
<dbReference type="SUPFAM" id="SSF53474">
    <property type="entry name" value="alpha/beta-Hydrolases"/>
    <property type="match status" value="1"/>
</dbReference>
<reference evidence="2 3" key="1">
    <citation type="journal article" date="2014" name="Int. J. Syst. Evol. Microbiol.">
        <title>Solimonas terrae sp. nov., isolated from soil.</title>
        <authorList>
            <person name="Kim S.J."/>
            <person name="Moon J.Y."/>
            <person name="Weon H.Y."/>
            <person name="Ahn J.H."/>
            <person name="Chen W.M."/>
            <person name="Kwon S.W."/>
        </authorList>
    </citation>
    <scope>NUCLEOTIDE SEQUENCE [LARGE SCALE GENOMIC DNA]</scope>
    <source>
        <strain evidence="2 3">KIS83-12</strain>
    </source>
</reference>
<keyword evidence="1" id="KW-0732">Signal</keyword>